<dbReference type="InterPro" id="IPR000524">
    <property type="entry name" value="Tscrpt_reg_HTH_GntR"/>
</dbReference>
<dbReference type="Pfam" id="PF00392">
    <property type="entry name" value="GntR"/>
    <property type="match status" value="1"/>
</dbReference>
<evidence type="ECO:0000313" key="5">
    <source>
        <dbReference type="EMBL" id="MBS7525372.1"/>
    </source>
</evidence>
<dbReference type="Gene3D" id="1.20.120.530">
    <property type="entry name" value="GntR ligand-binding domain-like"/>
    <property type="match status" value="1"/>
</dbReference>
<dbReference type="Pfam" id="PF07729">
    <property type="entry name" value="FCD"/>
    <property type="match status" value="1"/>
</dbReference>
<keyword evidence="3" id="KW-0804">Transcription</keyword>
<evidence type="ECO:0000256" key="1">
    <source>
        <dbReference type="ARBA" id="ARBA00023015"/>
    </source>
</evidence>
<dbReference type="SUPFAM" id="SSF48008">
    <property type="entry name" value="GntR ligand-binding domain-like"/>
    <property type="match status" value="1"/>
</dbReference>
<dbReference type="EMBL" id="JAHBCL010000002">
    <property type="protein sequence ID" value="MBS7525372.1"/>
    <property type="molecule type" value="Genomic_DNA"/>
</dbReference>
<dbReference type="InterPro" id="IPR008920">
    <property type="entry name" value="TF_FadR/GntR_C"/>
</dbReference>
<evidence type="ECO:0000259" key="4">
    <source>
        <dbReference type="PROSITE" id="PS50949"/>
    </source>
</evidence>
<dbReference type="CDD" id="cd07377">
    <property type="entry name" value="WHTH_GntR"/>
    <property type="match status" value="1"/>
</dbReference>
<evidence type="ECO:0000256" key="2">
    <source>
        <dbReference type="ARBA" id="ARBA00023125"/>
    </source>
</evidence>
<sequence length="223" mass="25450">MSLTINKLTLSEQIYRILREDILNQEIKCGEKLTLKALKERFNVSHTPIREALTRLVEDNLVTYYSNVGVTVVTLNENDIKEIFQFNGDLDCLALQYAMNSPKKLEFLAKLNLIIQDSEDALASGDMAKWRDYSDDFHLIFYTYANNSRLEIAAKKLRAQTTLLYNLYQFESQNALHIQEDHAAINTALQNGNIDTAKSLFKAHLDKDMTLALNVSAKLNGKQ</sequence>
<reference evidence="5 6" key="1">
    <citation type="submission" date="2021-05" db="EMBL/GenBank/DDBJ databases">
        <title>Fusibacter ferrireducens sp. nov., an anaerobic, sulfur- and Fe-reducing bacterium isolated from the mangrove sediment.</title>
        <authorList>
            <person name="Qiu D."/>
        </authorList>
    </citation>
    <scope>NUCLEOTIDE SEQUENCE [LARGE SCALE GENOMIC DNA]</scope>
    <source>
        <strain evidence="5 6">DSM 12116</strain>
    </source>
</reference>
<keyword evidence="2" id="KW-0238">DNA-binding</keyword>
<accession>A0ABS5PKG2</accession>
<dbReference type="PROSITE" id="PS50949">
    <property type="entry name" value="HTH_GNTR"/>
    <property type="match status" value="1"/>
</dbReference>
<name>A0ABS5PKG2_9FIRM</name>
<gene>
    <name evidence="5" type="ORF">KHM83_01630</name>
</gene>
<dbReference type="SUPFAM" id="SSF46785">
    <property type="entry name" value="Winged helix' DNA-binding domain"/>
    <property type="match status" value="1"/>
</dbReference>
<dbReference type="InterPro" id="IPR036388">
    <property type="entry name" value="WH-like_DNA-bd_sf"/>
</dbReference>
<proteinExistence type="predicted"/>
<feature type="domain" description="HTH gntR-type" evidence="4">
    <location>
        <begin position="8"/>
        <end position="75"/>
    </location>
</feature>
<evidence type="ECO:0000313" key="6">
    <source>
        <dbReference type="Proteomes" id="UP000746471"/>
    </source>
</evidence>
<protein>
    <submittedName>
        <fullName evidence="5">GntR family transcriptional regulator</fullName>
    </submittedName>
</protein>
<organism evidence="5 6">
    <name type="scientific">Fusibacter paucivorans</name>
    <dbReference type="NCBI Taxonomy" id="76009"/>
    <lineage>
        <taxon>Bacteria</taxon>
        <taxon>Bacillati</taxon>
        <taxon>Bacillota</taxon>
        <taxon>Clostridia</taxon>
        <taxon>Eubacteriales</taxon>
        <taxon>Eubacteriales Family XII. Incertae Sedis</taxon>
        <taxon>Fusibacter</taxon>
    </lineage>
</organism>
<dbReference type="InterPro" id="IPR036390">
    <property type="entry name" value="WH_DNA-bd_sf"/>
</dbReference>
<keyword evidence="6" id="KW-1185">Reference proteome</keyword>
<dbReference type="Proteomes" id="UP000746471">
    <property type="component" value="Unassembled WGS sequence"/>
</dbReference>
<dbReference type="SMART" id="SM00345">
    <property type="entry name" value="HTH_GNTR"/>
    <property type="match status" value="1"/>
</dbReference>
<dbReference type="SMART" id="SM00895">
    <property type="entry name" value="FCD"/>
    <property type="match status" value="1"/>
</dbReference>
<dbReference type="PANTHER" id="PTHR43537">
    <property type="entry name" value="TRANSCRIPTIONAL REGULATOR, GNTR FAMILY"/>
    <property type="match status" value="1"/>
</dbReference>
<dbReference type="RefSeq" id="WP_213235156.1">
    <property type="nucleotide sequence ID" value="NZ_JAHBCL010000002.1"/>
</dbReference>
<dbReference type="InterPro" id="IPR011711">
    <property type="entry name" value="GntR_C"/>
</dbReference>
<dbReference type="PANTHER" id="PTHR43537:SF5">
    <property type="entry name" value="UXU OPERON TRANSCRIPTIONAL REGULATOR"/>
    <property type="match status" value="1"/>
</dbReference>
<evidence type="ECO:0000256" key="3">
    <source>
        <dbReference type="ARBA" id="ARBA00023163"/>
    </source>
</evidence>
<comment type="caution">
    <text evidence="5">The sequence shown here is derived from an EMBL/GenBank/DDBJ whole genome shotgun (WGS) entry which is preliminary data.</text>
</comment>
<dbReference type="Gene3D" id="1.10.10.10">
    <property type="entry name" value="Winged helix-like DNA-binding domain superfamily/Winged helix DNA-binding domain"/>
    <property type="match status" value="1"/>
</dbReference>
<keyword evidence="1" id="KW-0805">Transcription regulation</keyword>